<accession>A0A6L5Z0T7</accession>
<evidence type="ECO:0000313" key="1">
    <source>
        <dbReference type="EMBL" id="MSU90176.1"/>
    </source>
</evidence>
<gene>
    <name evidence="1" type="ORF">GE300_11195</name>
</gene>
<dbReference type="RefSeq" id="WP_154446656.1">
    <property type="nucleotide sequence ID" value="NZ_WIND01000007.1"/>
</dbReference>
<dbReference type="AlphaFoldDB" id="A0A6L5Z0T7"/>
<evidence type="ECO:0000313" key="2">
    <source>
        <dbReference type="Proteomes" id="UP000474957"/>
    </source>
</evidence>
<name>A0A6L5Z0T7_9RHOB</name>
<reference evidence="1 2" key="1">
    <citation type="submission" date="2019-10" db="EMBL/GenBank/DDBJ databases">
        <title>Cognatihalovulum marinum gen. nov. sp. nov., a new member of the family Rhodobacteraceae isolated from deep seawater of the Northwest Indian Ocean.</title>
        <authorList>
            <person name="Ruan C."/>
            <person name="Wang J."/>
            <person name="Zheng X."/>
            <person name="Song L."/>
            <person name="Zhu Y."/>
            <person name="Huang Y."/>
            <person name="Lu Z."/>
            <person name="Du W."/>
            <person name="Huang L."/>
            <person name="Dai X."/>
        </authorList>
    </citation>
    <scope>NUCLEOTIDE SEQUENCE [LARGE SCALE GENOMIC DNA]</scope>
    <source>
        <strain evidence="1 2">2CG4</strain>
    </source>
</reference>
<protein>
    <submittedName>
        <fullName evidence="1">Antifreeze protein</fullName>
    </submittedName>
</protein>
<sequence length="109" mass="12049">MRRQKNADPIGLMRAGWDMARLIGEAQMVIGMRMLGMAGLWTVKPSENLLMLTEKQAAFTRMWMATATATGKGASPDAVLRAAIKPLRQKTAPNVRRLARAGSRPFPKR</sequence>
<proteinExistence type="predicted"/>
<comment type="caution">
    <text evidence="1">The sequence shown here is derived from an EMBL/GenBank/DDBJ whole genome shotgun (WGS) entry which is preliminary data.</text>
</comment>
<dbReference type="Proteomes" id="UP000474957">
    <property type="component" value="Unassembled WGS sequence"/>
</dbReference>
<keyword evidence="2" id="KW-1185">Reference proteome</keyword>
<organism evidence="1 2">
    <name type="scientific">Halovulum marinum</name>
    <dbReference type="NCBI Taxonomy" id="2662447"/>
    <lineage>
        <taxon>Bacteria</taxon>
        <taxon>Pseudomonadati</taxon>
        <taxon>Pseudomonadota</taxon>
        <taxon>Alphaproteobacteria</taxon>
        <taxon>Rhodobacterales</taxon>
        <taxon>Paracoccaceae</taxon>
        <taxon>Halovulum</taxon>
    </lineage>
</organism>
<dbReference type="EMBL" id="WIND01000007">
    <property type="protein sequence ID" value="MSU90176.1"/>
    <property type="molecule type" value="Genomic_DNA"/>
</dbReference>